<evidence type="ECO:0008006" key="3">
    <source>
        <dbReference type="Google" id="ProtNLM"/>
    </source>
</evidence>
<reference evidence="1 2" key="1">
    <citation type="submission" date="2024-01" db="EMBL/GenBank/DDBJ databases">
        <title>Seven novel Bacillus-like species.</title>
        <authorList>
            <person name="Liu G."/>
        </authorList>
    </citation>
    <scope>NUCLEOTIDE SEQUENCE [LARGE SCALE GENOMIC DNA]</scope>
    <source>
        <strain evidence="1 2">FJAT-53711</strain>
    </source>
</reference>
<name>A0ABU8FRM8_9BACI</name>
<sequence>MVPELDPKIIYDFRRKVHEQNEFVRLYFVDYKAKNNIEGKDIWSKICSCLDWLTVSVEGIEKPEKNSNMNLVSLKFTHFLVTIDMVVEAVNHLWLAIGQATNVKQPYIDDQSIFNAREFNRNNTDEKYFKEIRSWFGVHAVNGNEVELKGFSKGVRFFSSWSSNRFNEEEFYIRLYSNNGRAEEKYGGTKKVKVDDLMKFVVLRYNTLTKLMDEIDCLYFKEKKRLQNTPI</sequence>
<keyword evidence="2" id="KW-1185">Reference proteome</keyword>
<dbReference type="Proteomes" id="UP001367922">
    <property type="component" value="Unassembled WGS sequence"/>
</dbReference>
<evidence type="ECO:0000313" key="1">
    <source>
        <dbReference type="EMBL" id="MEI4828660.1"/>
    </source>
</evidence>
<accession>A0ABU8FRM8</accession>
<proteinExistence type="predicted"/>
<evidence type="ECO:0000313" key="2">
    <source>
        <dbReference type="Proteomes" id="UP001367922"/>
    </source>
</evidence>
<comment type="caution">
    <text evidence="1">The sequence shown here is derived from an EMBL/GenBank/DDBJ whole genome shotgun (WGS) entry which is preliminary data.</text>
</comment>
<gene>
    <name evidence="1" type="ORF">WAX78_04245</name>
</gene>
<dbReference type="RefSeq" id="WP_336481029.1">
    <property type="nucleotide sequence ID" value="NZ_JBAWSV010000001.1"/>
</dbReference>
<dbReference type="EMBL" id="JBAWSV010000001">
    <property type="protein sequence ID" value="MEI4828660.1"/>
    <property type="molecule type" value="Genomic_DNA"/>
</dbReference>
<organism evidence="1 2">
    <name type="scientific">Bacillus yunxiaonensis</name>
    <dbReference type="NCBI Taxonomy" id="3127665"/>
    <lineage>
        <taxon>Bacteria</taxon>
        <taxon>Bacillati</taxon>
        <taxon>Bacillota</taxon>
        <taxon>Bacilli</taxon>
        <taxon>Bacillales</taxon>
        <taxon>Bacillaceae</taxon>
        <taxon>Bacillus</taxon>
    </lineage>
</organism>
<protein>
    <recommendedName>
        <fullName evidence="3">Cthe-2314-like HEPN domain-containing protein</fullName>
    </recommendedName>
</protein>